<reference evidence="1 2" key="1">
    <citation type="submission" date="2020-08" db="EMBL/GenBank/DDBJ databases">
        <title>Genomic Encyclopedia of Type Strains, Phase IV (KMG-V): Genome sequencing to study the core and pangenomes of soil and plant-associated prokaryotes.</title>
        <authorList>
            <person name="Whitman W."/>
        </authorList>
    </citation>
    <scope>NUCLEOTIDE SEQUENCE [LARGE SCALE GENOMIC DNA]</scope>
    <source>
        <strain evidence="1 2">M8US30</strain>
    </source>
</reference>
<evidence type="ECO:0000313" key="1">
    <source>
        <dbReference type="EMBL" id="MBB5342328.1"/>
    </source>
</evidence>
<organism evidence="1 2">
    <name type="scientific">Tunturiibacter lichenicola</name>
    <dbReference type="NCBI Taxonomy" id="2051959"/>
    <lineage>
        <taxon>Bacteria</taxon>
        <taxon>Pseudomonadati</taxon>
        <taxon>Acidobacteriota</taxon>
        <taxon>Terriglobia</taxon>
        <taxon>Terriglobales</taxon>
        <taxon>Acidobacteriaceae</taxon>
        <taxon>Tunturiibacter</taxon>
    </lineage>
</organism>
<name>A0A7W8J4A6_9BACT</name>
<accession>A0A7W8J4A6</accession>
<dbReference type="Proteomes" id="UP000569092">
    <property type="component" value="Unassembled WGS sequence"/>
</dbReference>
<sequence>MSPVTSRRHHQPEELNWLELKINQFVHTVVMTSTKSFQSFLNYLLELFER</sequence>
<dbReference type="EMBL" id="JACHDZ010000001">
    <property type="protein sequence ID" value="MBB5342328.1"/>
    <property type="molecule type" value="Genomic_DNA"/>
</dbReference>
<comment type="caution">
    <text evidence="1">The sequence shown here is derived from an EMBL/GenBank/DDBJ whole genome shotgun (WGS) entry which is preliminary data.</text>
</comment>
<gene>
    <name evidence="1" type="ORF">HDF10_000278</name>
</gene>
<protein>
    <submittedName>
        <fullName evidence="1">Uroporphyrinogen-III synthase</fullName>
    </submittedName>
</protein>
<proteinExistence type="predicted"/>
<dbReference type="AlphaFoldDB" id="A0A7W8J4A6"/>
<evidence type="ECO:0000313" key="2">
    <source>
        <dbReference type="Proteomes" id="UP000569092"/>
    </source>
</evidence>